<dbReference type="PANTHER" id="PTHR42718">
    <property type="entry name" value="MAJOR FACILITATOR SUPERFAMILY MULTIDRUG TRANSPORTER MFSC"/>
    <property type="match status" value="1"/>
</dbReference>
<feature type="transmembrane region" description="Helical" evidence="6">
    <location>
        <begin position="125"/>
        <end position="150"/>
    </location>
</feature>
<dbReference type="Gene3D" id="1.20.1720.10">
    <property type="entry name" value="Multidrug resistance protein D"/>
    <property type="match status" value="1"/>
</dbReference>
<name>A0A7W4YKF2_LEIAQ</name>
<feature type="transmembrane region" description="Helical" evidence="6">
    <location>
        <begin position="416"/>
        <end position="435"/>
    </location>
</feature>
<gene>
    <name evidence="8" type="ORF">FHX33_002658</name>
</gene>
<keyword evidence="5 6" id="KW-0472">Membrane</keyword>
<dbReference type="InterPro" id="IPR036259">
    <property type="entry name" value="MFS_trans_sf"/>
</dbReference>
<feature type="transmembrane region" description="Helical" evidence="6">
    <location>
        <begin position="43"/>
        <end position="60"/>
    </location>
</feature>
<evidence type="ECO:0000256" key="4">
    <source>
        <dbReference type="ARBA" id="ARBA00022989"/>
    </source>
</evidence>
<feature type="transmembrane region" description="Helical" evidence="6">
    <location>
        <begin position="384"/>
        <end position="404"/>
    </location>
</feature>
<dbReference type="PANTHER" id="PTHR42718:SF9">
    <property type="entry name" value="MAJOR FACILITATOR SUPERFAMILY MULTIDRUG TRANSPORTER MFSC"/>
    <property type="match status" value="1"/>
</dbReference>
<keyword evidence="9" id="KW-1185">Reference proteome</keyword>
<evidence type="ECO:0000256" key="6">
    <source>
        <dbReference type="SAM" id="Phobius"/>
    </source>
</evidence>
<feature type="transmembrane region" description="Helical" evidence="6">
    <location>
        <begin position="67"/>
        <end position="86"/>
    </location>
</feature>
<dbReference type="Proteomes" id="UP000538196">
    <property type="component" value="Unassembled WGS sequence"/>
</dbReference>
<dbReference type="GO" id="GO:0005886">
    <property type="term" value="C:plasma membrane"/>
    <property type="evidence" value="ECO:0007669"/>
    <property type="project" value="UniProtKB-SubCell"/>
</dbReference>
<dbReference type="AlphaFoldDB" id="A0A7W4YKF2"/>
<evidence type="ECO:0000259" key="7">
    <source>
        <dbReference type="PROSITE" id="PS50850"/>
    </source>
</evidence>
<feature type="transmembrane region" description="Helical" evidence="6">
    <location>
        <begin position="156"/>
        <end position="177"/>
    </location>
</feature>
<dbReference type="PROSITE" id="PS50850">
    <property type="entry name" value="MFS"/>
    <property type="match status" value="1"/>
</dbReference>
<dbReference type="RefSeq" id="WP_021763973.1">
    <property type="nucleotide sequence ID" value="NZ_JACHVP010000002.1"/>
</dbReference>
<keyword evidence="4 6" id="KW-1133">Transmembrane helix</keyword>
<dbReference type="InterPro" id="IPR020846">
    <property type="entry name" value="MFS_dom"/>
</dbReference>
<feature type="transmembrane region" description="Helical" evidence="6">
    <location>
        <begin position="189"/>
        <end position="207"/>
    </location>
</feature>
<comment type="caution">
    <text evidence="8">The sequence shown here is derived from an EMBL/GenBank/DDBJ whole genome shotgun (WGS) entry which is preliminary data.</text>
</comment>
<organism evidence="8 9">
    <name type="scientific">Leifsonia aquatica</name>
    <name type="common">Corynebacterium aquaticum</name>
    <dbReference type="NCBI Taxonomy" id="144185"/>
    <lineage>
        <taxon>Bacteria</taxon>
        <taxon>Bacillati</taxon>
        <taxon>Actinomycetota</taxon>
        <taxon>Actinomycetes</taxon>
        <taxon>Micrococcales</taxon>
        <taxon>Microbacteriaceae</taxon>
        <taxon>Leifsonia</taxon>
    </lineage>
</organism>
<keyword evidence="2" id="KW-0813">Transport</keyword>
<dbReference type="Gene3D" id="1.20.1250.20">
    <property type="entry name" value="MFS general substrate transporter like domains"/>
    <property type="match status" value="1"/>
</dbReference>
<evidence type="ECO:0000256" key="3">
    <source>
        <dbReference type="ARBA" id="ARBA00022692"/>
    </source>
</evidence>
<evidence type="ECO:0000313" key="9">
    <source>
        <dbReference type="Proteomes" id="UP000538196"/>
    </source>
</evidence>
<feature type="domain" description="Major facilitator superfamily (MFS) profile" evidence="7">
    <location>
        <begin position="1"/>
        <end position="441"/>
    </location>
</feature>
<feature type="transmembrane region" description="Helical" evidence="6">
    <location>
        <begin position="244"/>
        <end position="267"/>
    </location>
</feature>
<feature type="transmembrane region" description="Helical" evidence="6">
    <location>
        <begin position="315"/>
        <end position="333"/>
    </location>
</feature>
<dbReference type="EMBL" id="JACHVP010000002">
    <property type="protein sequence ID" value="MBB2967895.1"/>
    <property type="molecule type" value="Genomic_DNA"/>
</dbReference>
<dbReference type="SUPFAM" id="SSF103473">
    <property type="entry name" value="MFS general substrate transporter"/>
    <property type="match status" value="1"/>
</dbReference>
<feature type="transmembrane region" description="Helical" evidence="6">
    <location>
        <begin position="345"/>
        <end position="372"/>
    </location>
</feature>
<keyword evidence="3 6" id="KW-0812">Transmembrane</keyword>
<evidence type="ECO:0000256" key="2">
    <source>
        <dbReference type="ARBA" id="ARBA00022448"/>
    </source>
</evidence>
<evidence type="ECO:0000256" key="1">
    <source>
        <dbReference type="ARBA" id="ARBA00004651"/>
    </source>
</evidence>
<accession>A0A7W4YKF2</accession>
<evidence type="ECO:0000313" key="8">
    <source>
        <dbReference type="EMBL" id="MBB2967895.1"/>
    </source>
</evidence>
<dbReference type="GO" id="GO:0022857">
    <property type="term" value="F:transmembrane transporter activity"/>
    <property type="evidence" value="ECO:0007669"/>
    <property type="project" value="InterPro"/>
</dbReference>
<comment type="subcellular location">
    <subcellularLocation>
        <location evidence="1">Cell membrane</location>
        <topology evidence="1">Multi-pass membrane protein</topology>
    </subcellularLocation>
</comment>
<evidence type="ECO:0000256" key="5">
    <source>
        <dbReference type="ARBA" id="ARBA00023136"/>
    </source>
</evidence>
<feature type="transmembrane region" description="Helical" evidence="6">
    <location>
        <begin position="273"/>
        <end position="303"/>
    </location>
</feature>
<protein>
    <submittedName>
        <fullName evidence="8">EmrB/QacA subfamily drug resistance transporter</fullName>
    </submittedName>
</protein>
<dbReference type="InterPro" id="IPR011701">
    <property type="entry name" value="MFS"/>
</dbReference>
<sequence>MAALLIPGGILALLSVTVAGVMIPSMRAEFPAAGEAVPWVTTVYLLVSATAIPVGGWAGTRFGVRRTWLIALAVFAAGSLASAVAPDVSLLIAARALQAAGGGVLEPLMLTALARAAGPARMGRVMGGVAAAMSIGPLAGLALAAAVVTLAGWRTVFLVIAAVAAVLLACAALWLPTGADTEGDGSRRLDGLGLLLLIAGVVGILVALGQSVLWAGIAGVAGLGGSIAWMRLRGDEALIPPRTFLQRGFGPAVVIMVGLGAAIFPLFFAVPQYLGAVVGVPVVAAGSLLIPYGIGTVIAMPAVGALSDRIAPRRLVTVGAGVAALGFVGLVVAPSLPVAPVARGALLVGSLLLVGLGLGAVGSPTVATLYRVPPPDLLGTGSTVLFVGNQIGGAAGVAVVAALIGSDGWTVTDGAVPLLLPLAAVALIAVLAQRLPAPTPA</sequence>
<proteinExistence type="predicted"/>
<reference evidence="8 9" key="1">
    <citation type="submission" date="2020-08" db="EMBL/GenBank/DDBJ databases">
        <title>Sequencing the genomes of 1000 actinobacteria strains.</title>
        <authorList>
            <person name="Klenk H.-P."/>
        </authorList>
    </citation>
    <scope>NUCLEOTIDE SEQUENCE [LARGE SCALE GENOMIC DNA]</scope>
    <source>
        <strain evidence="8 9">DSM 20146</strain>
    </source>
</reference>
<feature type="transmembrane region" description="Helical" evidence="6">
    <location>
        <begin position="213"/>
        <end position="232"/>
    </location>
</feature>
<dbReference type="Pfam" id="PF07690">
    <property type="entry name" value="MFS_1"/>
    <property type="match status" value="1"/>
</dbReference>